<gene>
    <name evidence="2" type="ORF">CYMTET_33238</name>
</gene>
<accession>A0AAE0KR56</accession>
<name>A0AAE0KR56_9CHLO</name>
<feature type="compositionally biased region" description="Low complexity" evidence="1">
    <location>
        <begin position="80"/>
        <end position="91"/>
    </location>
</feature>
<feature type="region of interest" description="Disordered" evidence="1">
    <location>
        <begin position="62"/>
        <end position="105"/>
    </location>
</feature>
<dbReference type="Proteomes" id="UP001190700">
    <property type="component" value="Unassembled WGS sequence"/>
</dbReference>
<comment type="caution">
    <text evidence="2">The sequence shown here is derived from an EMBL/GenBank/DDBJ whole genome shotgun (WGS) entry which is preliminary data.</text>
</comment>
<keyword evidence="3" id="KW-1185">Reference proteome</keyword>
<evidence type="ECO:0000313" key="2">
    <source>
        <dbReference type="EMBL" id="KAK3257687.1"/>
    </source>
</evidence>
<dbReference type="AlphaFoldDB" id="A0AAE0KR56"/>
<evidence type="ECO:0000256" key="1">
    <source>
        <dbReference type="SAM" id="MobiDB-lite"/>
    </source>
</evidence>
<evidence type="ECO:0000313" key="3">
    <source>
        <dbReference type="Proteomes" id="UP001190700"/>
    </source>
</evidence>
<sequence length="142" mass="15301">MVAEECEGTPCSFARSASGWRAASELRESDEWSGLLAEECEGTPCGFARSASGWRAASERRESSEWSGLLAEQECEDSGEGSPPETSSGLPLKSSASPWPLVTEEDFPASGRDIWRCTIGWGQWEAKTEASGGYCRLVAGRQ</sequence>
<proteinExistence type="predicted"/>
<protein>
    <submittedName>
        <fullName evidence="2">Uncharacterized protein</fullName>
    </submittedName>
</protein>
<dbReference type="EMBL" id="LGRX02020230">
    <property type="protein sequence ID" value="KAK3257687.1"/>
    <property type="molecule type" value="Genomic_DNA"/>
</dbReference>
<reference evidence="2 3" key="1">
    <citation type="journal article" date="2015" name="Genome Biol. Evol.">
        <title>Comparative Genomics of a Bacterivorous Green Alga Reveals Evolutionary Causalities and Consequences of Phago-Mixotrophic Mode of Nutrition.</title>
        <authorList>
            <person name="Burns J.A."/>
            <person name="Paasch A."/>
            <person name="Narechania A."/>
            <person name="Kim E."/>
        </authorList>
    </citation>
    <scope>NUCLEOTIDE SEQUENCE [LARGE SCALE GENOMIC DNA]</scope>
    <source>
        <strain evidence="2 3">PLY_AMNH</strain>
    </source>
</reference>
<organism evidence="2 3">
    <name type="scientific">Cymbomonas tetramitiformis</name>
    <dbReference type="NCBI Taxonomy" id="36881"/>
    <lineage>
        <taxon>Eukaryota</taxon>
        <taxon>Viridiplantae</taxon>
        <taxon>Chlorophyta</taxon>
        <taxon>Pyramimonadophyceae</taxon>
        <taxon>Pyramimonadales</taxon>
        <taxon>Pyramimonadaceae</taxon>
        <taxon>Cymbomonas</taxon>
    </lineage>
</organism>